<dbReference type="NCBIfam" id="TIGR01710">
    <property type="entry name" value="typeII_sec_gspG"/>
    <property type="match status" value="1"/>
</dbReference>
<keyword evidence="6" id="KW-0997">Cell inner membrane</keyword>
<dbReference type="NCBIfam" id="TIGR02532">
    <property type="entry name" value="IV_pilin_GFxxxE"/>
    <property type="match status" value="1"/>
</dbReference>
<dbReference type="InterPro" id="IPR010054">
    <property type="entry name" value="Type2_sec_GspG"/>
</dbReference>
<dbReference type="AlphaFoldDB" id="A0A4Z0M4Y3"/>
<evidence type="ECO:0000256" key="9">
    <source>
        <dbReference type="ARBA" id="ARBA00023136"/>
    </source>
</evidence>
<evidence type="ECO:0000256" key="8">
    <source>
        <dbReference type="ARBA" id="ARBA00022989"/>
    </source>
</evidence>
<keyword evidence="9 11" id="KW-0472">Membrane</keyword>
<sequence length="150" mass="16080">MNRLNHRHSSRNIPGRSAGFTLIELMVVVVILGLLAGLVGPAVFKQLGGAKSKTAGIQISDLEAALEMYKLDVGHYPPTQAGLDALQAKPADAAGWNGPYLKKSVPKDPWGNEYHYKYPGERGEVDIFTYGGDNSPGGDGEDADVGNWDE</sequence>
<keyword evidence="5" id="KW-0488">Methylation</keyword>
<dbReference type="GO" id="GO:0015627">
    <property type="term" value="C:type II protein secretion system complex"/>
    <property type="evidence" value="ECO:0007669"/>
    <property type="project" value="InterPro"/>
</dbReference>
<dbReference type="OrthoDB" id="9795612at2"/>
<organism evidence="13 14">
    <name type="scientific">Mangrovimicrobium sediminis</name>
    <dbReference type="NCBI Taxonomy" id="2562682"/>
    <lineage>
        <taxon>Bacteria</taxon>
        <taxon>Pseudomonadati</taxon>
        <taxon>Pseudomonadota</taxon>
        <taxon>Gammaproteobacteria</taxon>
        <taxon>Cellvibrionales</taxon>
        <taxon>Halieaceae</taxon>
        <taxon>Mangrovimicrobium</taxon>
    </lineage>
</organism>
<dbReference type="GO" id="GO:0015628">
    <property type="term" value="P:protein secretion by the type II secretion system"/>
    <property type="evidence" value="ECO:0007669"/>
    <property type="project" value="InterPro"/>
</dbReference>
<keyword evidence="14" id="KW-1185">Reference proteome</keyword>
<dbReference type="Pfam" id="PF08334">
    <property type="entry name" value="T2SSG"/>
    <property type="match status" value="1"/>
</dbReference>
<name>A0A4Z0M4Y3_9GAMM</name>
<dbReference type="PROSITE" id="PS00409">
    <property type="entry name" value="PROKAR_NTER_METHYL"/>
    <property type="match status" value="1"/>
</dbReference>
<dbReference type="Pfam" id="PF07963">
    <property type="entry name" value="N_methyl"/>
    <property type="match status" value="1"/>
</dbReference>
<evidence type="ECO:0000256" key="5">
    <source>
        <dbReference type="ARBA" id="ARBA00022481"/>
    </source>
</evidence>
<comment type="caution">
    <text evidence="13">The sequence shown here is derived from an EMBL/GenBank/DDBJ whole genome shotgun (WGS) entry which is preliminary data.</text>
</comment>
<dbReference type="InterPro" id="IPR000983">
    <property type="entry name" value="Bac_GSPG_pilin"/>
</dbReference>
<dbReference type="InterPro" id="IPR045584">
    <property type="entry name" value="Pilin-like"/>
</dbReference>
<protein>
    <recommendedName>
        <fullName evidence="3">Type II secretion system core protein G</fullName>
    </recommendedName>
</protein>
<dbReference type="PANTHER" id="PTHR30093">
    <property type="entry name" value="GENERAL SECRETION PATHWAY PROTEIN G"/>
    <property type="match status" value="1"/>
</dbReference>
<accession>A0A4Z0M4Y3</accession>
<evidence type="ECO:0000256" key="10">
    <source>
        <dbReference type="SAM" id="MobiDB-lite"/>
    </source>
</evidence>
<evidence type="ECO:0000313" key="14">
    <source>
        <dbReference type="Proteomes" id="UP000298050"/>
    </source>
</evidence>
<evidence type="ECO:0000256" key="2">
    <source>
        <dbReference type="ARBA" id="ARBA00009984"/>
    </source>
</evidence>
<comment type="similarity">
    <text evidence="2">Belongs to the GSP G family.</text>
</comment>
<evidence type="ECO:0000313" key="13">
    <source>
        <dbReference type="EMBL" id="TGD74365.1"/>
    </source>
</evidence>
<feature type="compositionally biased region" description="Acidic residues" evidence="10">
    <location>
        <begin position="139"/>
        <end position="150"/>
    </location>
</feature>
<dbReference type="SUPFAM" id="SSF54523">
    <property type="entry name" value="Pili subunits"/>
    <property type="match status" value="1"/>
</dbReference>
<evidence type="ECO:0000256" key="3">
    <source>
        <dbReference type="ARBA" id="ARBA00020042"/>
    </source>
</evidence>
<evidence type="ECO:0000256" key="11">
    <source>
        <dbReference type="SAM" id="Phobius"/>
    </source>
</evidence>
<dbReference type="GO" id="GO:0005886">
    <property type="term" value="C:plasma membrane"/>
    <property type="evidence" value="ECO:0007669"/>
    <property type="project" value="UniProtKB-SubCell"/>
</dbReference>
<reference evidence="13 14" key="1">
    <citation type="submission" date="2019-04" db="EMBL/GenBank/DDBJ databases">
        <title>Taxonomy of novel Haliea sp. from mangrove soil of West Coast of India.</title>
        <authorList>
            <person name="Verma A."/>
            <person name="Kumar P."/>
            <person name="Krishnamurthi S."/>
        </authorList>
    </citation>
    <scope>NUCLEOTIDE SEQUENCE [LARGE SCALE GENOMIC DNA]</scope>
    <source>
        <strain evidence="13 14">SAOS-164</strain>
    </source>
</reference>
<dbReference type="PRINTS" id="PR00813">
    <property type="entry name" value="BCTERIALGSPG"/>
</dbReference>
<dbReference type="InterPro" id="IPR013545">
    <property type="entry name" value="T2SS_protein-GspG_C"/>
</dbReference>
<feature type="domain" description="Type II secretion system protein GspG C-terminal" evidence="12">
    <location>
        <begin position="43"/>
        <end position="148"/>
    </location>
</feature>
<evidence type="ECO:0000259" key="12">
    <source>
        <dbReference type="Pfam" id="PF08334"/>
    </source>
</evidence>
<dbReference type="Proteomes" id="UP000298050">
    <property type="component" value="Unassembled WGS sequence"/>
</dbReference>
<gene>
    <name evidence="13" type="primary">gspG</name>
    <name evidence="13" type="ORF">E4634_08210</name>
</gene>
<evidence type="ECO:0000256" key="4">
    <source>
        <dbReference type="ARBA" id="ARBA00022475"/>
    </source>
</evidence>
<dbReference type="Gene3D" id="3.30.700.10">
    <property type="entry name" value="Glycoprotein, Type 4 Pilin"/>
    <property type="match status" value="1"/>
</dbReference>
<keyword evidence="7 11" id="KW-0812">Transmembrane</keyword>
<feature type="transmembrane region" description="Helical" evidence="11">
    <location>
        <begin position="21"/>
        <end position="44"/>
    </location>
</feature>
<proteinExistence type="inferred from homology"/>
<evidence type="ECO:0000256" key="6">
    <source>
        <dbReference type="ARBA" id="ARBA00022519"/>
    </source>
</evidence>
<dbReference type="PANTHER" id="PTHR30093:SF44">
    <property type="entry name" value="TYPE II SECRETION SYSTEM CORE PROTEIN G"/>
    <property type="match status" value="1"/>
</dbReference>
<evidence type="ECO:0000256" key="1">
    <source>
        <dbReference type="ARBA" id="ARBA00004377"/>
    </source>
</evidence>
<feature type="region of interest" description="Disordered" evidence="10">
    <location>
        <begin position="129"/>
        <end position="150"/>
    </location>
</feature>
<dbReference type="InterPro" id="IPR012902">
    <property type="entry name" value="N_methyl_site"/>
</dbReference>
<evidence type="ECO:0000256" key="7">
    <source>
        <dbReference type="ARBA" id="ARBA00022692"/>
    </source>
</evidence>
<keyword evidence="8 11" id="KW-1133">Transmembrane helix</keyword>
<keyword evidence="4" id="KW-1003">Cell membrane</keyword>
<comment type="subcellular location">
    <subcellularLocation>
        <location evidence="1">Cell inner membrane</location>
        <topology evidence="1">Single-pass membrane protein</topology>
    </subcellularLocation>
</comment>
<dbReference type="EMBL" id="SRLE01000006">
    <property type="protein sequence ID" value="TGD74365.1"/>
    <property type="molecule type" value="Genomic_DNA"/>
</dbReference>